<dbReference type="GO" id="GO:0004371">
    <property type="term" value="F:glycerone kinase activity"/>
    <property type="evidence" value="ECO:0007669"/>
    <property type="project" value="InterPro"/>
</dbReference>
<dbReference type="InterPro" id="IPR033470">
    <property type="entry name" value="FakA-like_C"/>
</dbReference>
<dbReference type="InterPro" id="IPR019986">
    <property type="entry name" value="YloV-like"/>
</dbReference>
<dbReference type="PROSITE" id="PS51482">
    <property type="entry name" value="DEGV"/>
    <property type="match status" value="1"/>
</dbReference>
<feature type="domain" description="DhaL" evidence="2">
    <location>
        <begin position="11"/>
        <end position="204"/>
    </location>
</feature>
<evidence type="ECO:0000313" key="3">
    <source>
        <dbReference type="EMBL" id="GLI56394.1"/>
    </source>
</evidence>
<dbReference type="InterPro" id="IPR003797">
    <property type="entry name" value="DegV"/>
</dbReference>
<dbReference type="PROSITE" id="PS51480">
    <property type="entry name" value="DHAL"/>
    <property type="match status" value="1"/>
</dbReference>
<gene>
    <name evidence="3" type="ORF">PM10SUCC1_19080</name>
</gene>
<evidence type="ECO:0000313" key="4">
    <source>
        <dbReference type="Proteomes" id="UP001144471"/>
    </source>
</evidence>
<dbReference type="Proteomes" id="UP001144471">
    <property type="component" value="Unassembled WGS sequence"/>
</dbReference>
<organism evidence="3 4">
    <name type="scientific">Propionigenium maris DSM 9537</name>
    <dbReference type="NCBI Taxonomy" id="1123000"/>
    <lineage>
        <taxon>Bacteria</taxon>
        <taxon>Fusobacteriati</taxon>
        <taxon>Fusobacteriota</taxon>
        <taxon>Fusobacteriia</taxon>
        <taxon>Fusobacteriales</taxon>
        <taxon>Fusobacteriaceae</taxon>
        <taxon>Propionigenium</taxon>
    </lineage>
</organism>
<dbReference type="InterPro" id="IPR048394">
    <property type="entry name" value="FakA-like_M"/>
</dbReference>
<dbReference type="Pfam" id="PF02734">
    <property type="entry name" value="Dak2"/>
    <property type="match status" value="1"/>
</dbReference>
<dbReference type="Pfam" id="PF13684">
    <property type="entry name" value="FakA-like_C"/>
    <property type="match status" value="1"/>
</dbReference>
<dbReference type="NCBIfam" id="TIGR00762">
    <property type="entry name" value="DegV"/>
    <property type="match status" value="1"/>
</dbReference>
<sequence>MKIEVKVLNVTRLTKLLIAASRWLSKYADVLNDLNVYPVPDGDTGTNMSMTLQAVENDLVKLNHEPNMEELCDLVSESILLGARGNSGTILSQIIQGFLSALSGKEEVSVADVVQGFINAKEKAYKAVTEPVEGTMLTVIRRVAEEAQKYDGPQDDFILFLAFLKNVAAEAVEETPNMLAKLKEAGVVDAGGKGIFYILEGFEKSVTDPEMLKDLERIVQSQAHRREKLEHTVTHEHEEIEFKYCTEFIIEAGNFDLEDYKSQVIGYGDSLVCAQTPKKTKTHIHTNNPGLVLEIAGKLGNLNHIKIENMEIQHSGLMPSEITREMEKSGRNIIVRNENSVPVAFLAIVDNHKLAELFIEDGATAVLIGGQTQNPSVADIEEAISKINSREIVLLPNNKNIISAAKIAAERSDKEIAVLETTSMLEGHYVVKNKKEGMTSLTSHLKRNFSIEITQAVRDTKVGDLVIANGDYIAMVNGKIKYREGTMPALIKTVYAELVTTDALNIFAVKGRGATAEANKVLDPKLGARYREFDAMQENYPYYIYIENRDPNLPEVAIVTDSTSDLNKELMGDLNIEIIPLKIKLEGDRYYRDGVDLSKGDFWKTLLKGGVIPKTSQPSPAEFKALYDKLLAKGYKKIISIHLSSKLSGTQQAAKVARGMTGREKDIAIVDSKTVTFALGHMATEAARMVKSGESFESVLQWLEEVQGKMKLYFTVRDLLFLEKGGRIGKASSVIGGMFQIKPVLKVEGGEVCTEKKAIGEAGAMRYMEKLIKDEARNNSIILYTGWGGTQQELDKADKLKTAGDKLRKVEYRGRSEIGGIIGSHSGPVYGMAIFPKIR</sequence>
<dbReference type="NCBIfam" id="TIGR03599">
    <property type="entry name" value="YloV"/>
    <property type="match status" value="1"/>
</dbReference>
<name>A0A9W6GJN8_9FUSO</name>
<dbReference type="PANTHER" id="PTHR33434">
    <property type="entry name" value="DEGV DOMAIN-CONTAINING PROTEIN DR_1986-RELATED"/>
    <property type="match status" value="1"/>
</dbReference>
<keyword evidence="4" id="KW-1185">Reference proteome</keyword>
<dbReference type="InterPro" id="IPR043168">
    <property type="entry name" value="DegV_C"/>
</dbReference>
<proteinExistence type="predicted"/>
<reference evidence="3" key="1">
    <citation type="submission" date="2022-12" db="EMBL/GenBank/DDBJ databases">
        <title>Reference genome sequencing for broad-spectrum identification of bacterial and archaeal isolates by mass spectrometry.</title>
        <authorList>
            <person name="Sekiguchi Y."/>
            <person name="Tourlousse D.M."/>
        </authorList>
    </citation>
    <scope>NUCLEOTIDE SEQUENCE</scope>
    <source>
        <strain evidence="3">10succ1</strain>
    </source>
</reference>
<dbReference type="InterPro" id="IPR036117">
    <property type="entry name" value="DhaL_dom_sf"/>
</dbReference>
<dbReference type="SMART" id="SM01120">
    <property type="entry name" value="Dak2"/>
    <property type="match status" value="1"/>
</dbReference>
<comment type="caution">
    <text evidence="3">The sequence shown here is derived from an EMBL/GenBank/DDBJ whole genome shotgun (WGS) entry which is preliminary data.</text>
</comment>
<dbReference type="SUPFAM" id="SSF101473">
    <property type="entry name" value="DhaL-like"/>
    <property type="match status" value="1"/>
</dbReference>
<dbReference type="Pfam" id="PF02645">
    <property type="entry name" value="DegV"/>
    <property type="match status" value="1"/>
</dbReference>
<protein>
    <recommendedName>
        <fullName evidence="2">DhaL domain-containing protein</fullName>
    </recommendedName>
</protein>
<dbReference type="SUPFAM" id="SSF82549">
    <property type="entry name" value="DAK1/DegV-like"/>
    <property type="match status" value="1"/>
</dbReference>
<dbReference type="InterPro" id="IPR050270">
    <property type="entry name" value="DegV_domain_contain"/>
</dbReference>
<accession>A0A9W6GJN8</accession>
<dbReference type="Gene3D" id="3.30.1180.10">
    <property type="match status" value="1"/>
</dbReference>
<dbReference type="PANTHER" id="PTHR33434:SF2">
    <property type="entry name" value="FATTY ACID-BINDING PROTEIN TM_1468"/>
    <property type="match status" value="1"/>
</dbReference>
<dbReference type="RefSeq" id="WP_281835539.1">
    <property type="nucleotide sequence ID" value="NZ_BSDY01000008.1"/>
</dbReference>
<keyword evidence="1" id="KW-0446">Lipid-binding</keyword>
<evidence type="ECO:0000256" key="1">
    <source>
        <dbReference type="ARBA" id="ARBA00023121"/>
    </source>
</evidence>
<dbReference type="EMBL" id="BSDY01000008">
    <property type="protein sequence ID" value="GLI56394.1"/>
    <property type="molecule type" value="Genomic_DNA"/>
</dbReference>
<dbReference type="Pfam" id="PF21645">
    <property type="entry name" value="FakA-like_M"/>
    <property type="match status" value="1"/>
</dbReference>
<dbReference type="SMART" id="SM01121">
    <property type="entry name" value="Dak1_2"/>
    <property type="match status" value="1"/>
</dbReference>
<dbReference type="InterPro" id="IPR004007">
    <property type="entry name" value="DhaL_dom"/>
</dbReference>
<dbReference type="GO" id="GO:0008289">
    <property type="term" value="F:lipid binding"/>
    <property type="evidence" value="ECO:0007669"/>
    <property type="project" value="UniProtKB-KW"/>
</dbReference>
<dbReference type="GO" id="GO:0006071">
    <property type="term" value="P:glycerol metabolic process"/>
    <property type="evidence" value="ECO:0007669"/>
    <property type="project" value="InterPro"/>
</dbReference>
<evidence type="ECO:0000259" key="2">
    <source>
        <dbReference type="PROSITE" id="PS51480"/>
    </source>
</evidence>
<dbReference type="Gene3D" id="1.25.40.340">
    <property type="match status" value="1"/>
</dbReference>
<dbReference type="Gene3D" id="3.40.50.10170">
    <property type="match status" value="1"/>
</dbReference>
<dbReference type="AlphaFoldDB" id="A0A9W6GJN8"/>